<dbReference type="SUPFAM" id="SSF52266">
    <property type="entry name" value="SGNH hydrolase"/>
    <property type="match status" value="1"/>
</dbReference>
<dbReference type="Pfam" id="PF00657">
    <property type="entry name" value="Lipase_GDSL"/>
    <property type="match status" value="1"/>
</dbReference>
<dbReference type="GO" id="GO:0016020">
    <property type="term" value="C:membrane"/>
    <property type="evidence" value="ECO:0007669"/>
    <property type="project" value="UniProtKB-SubCell"/>
</dbReference>
<dbReference type="Proteomes" id="UP001217582">
    <property type="component" value="Chromosome 7"/>
</dbReference>
<keyword evidence="4" id="KW-1185">Reference proteome</keyword>
<dbReference type="GO" id="GO:0012505">
    <property type="term" value="C:endomembrane system"/>
    <property type="evidence" value="ECO:0007669"/>
    <property type="project" value="UniProtKB-ARBA"/>
</dbReference>
<organism evidence="3 4">
    <name type="scientific">Malassezia arunalokei</name>
    <dbReference type="NCBI Taxonomy" id="1514897"/>
    <lineage>
        <taxon>Eukaryota</taxon>
        <taxon>Fungi</taxon>
        <taxon>Dikarya</taxon>
        <taxon>Basidiomycota</taxon>
        <taxon>Ustilaginomycotina</taxon>
        <taxon>Malasseziomycetes</taxon>
        <taxon>Malasseziales</taxon>
        <taxon>Malasseziaceae</taxon>
        <taxon>Malassezia</taxon>
    </lineage>
</organism>
<keyword evidence="1" id="KW-0378">Hydrolase</keyword>
<dbReference type="PANTHER" id="PTHR45648">
    <property type="entry name" value="GDSL LIPASE/ACYLHYDROLASE FAMILY PROTEIN (AFU_ORTHOLOGUE AFUA_4G14700)"/>
    <property type="match status" value="1"/>
</dbReference>
<dbReference type="GO" id="GO:0005737">
    <property type="term" value="C:cytoplasm"/>
    <property type="evidence" value="ECO:0007669"/>
    <property type="project" value="UniProtKB-ARBA"/>
</dbReference>
<keyword evidence="2" id="KW-1133">Transmembrane helix</keyword>
<keyword evidence="2" id="KW-0812">Transmembrane</keyword>
<evidence type="ECO:0000256" key="1">
    <source>
        <dbReference type="ARBA" id="ARBA00022801"/>
    </source>
</evidence>
<evidence type="ECO:0000256" key="2">
    <source>
        <dbReference type="SAM" id="Phobius"/>
    </source>
</evidence>
<sequence>MLTVEIGVGLVSGGVFFLVLGLIMFFDATLLAMGNVLFVSGISLLIGPQKTLMFFSRKQKIRGTVCFFTGMVLVFLRWALIGMVVEMIGFLNLFGIVVFGDSLVDNGNGTYKLTNHEWPAPCCTWQGRFSNGPTWPEELAGLLHVSHVQDFAYGGSTSNNKNVQGKSGYNESIPVPDLVTQVSKYLRTAKDQRADPHAVYILSTGSNDLYYGSQKSLHLLKMADEAVDTIKCEAKRLIHLGANTVVLTSITDMGLTPSFRHYGNLVMRGGSNAYMLRFNQNIREAVKELQQPNIQVMLANLYKYSEDIYKSAHRHGIKNTTDACLQGFSKTEKQHGVKKHRCDNPDEYLYWDLFHPTNRAHQLLAQATKSDLF</sequence>
<dbReference type="GO" id="GO:0016788">
    <property type="term" value="F:hydrolase activity, acting on ester bonds"/>
    <property type="evidence" value="ECO:0007669"/>
    <property type="project" value="InterPro"/>
</dbReference>
<reference evidence="3 4" key="1">
    <citation type="submission" date="2023-03" db="EMBL/GenBank/DDBJ databases">
        <title>Mating type loci evolution in Malassezia.</title>
        <authorList>
            <person name="Coelho M.A."/>
        </authorList>
    </citation>
    <scope>NUCLEOTIDE SEQUENCE [LARGE SCALE GENOMIC DNA]</scope>
    <source>
        <strain evidence="3 4">CBS 13387</strain>
    </source>
</reference>
<protein>
    <submittedName>
        <fullName evidence="3">Uncharacterized protein</fullName>
    </submittedName>
</protein>
<feature type="transmembrane region" description="Helical" evidence="2">
    <location>
        <begin position="61"/>
        <end position="81"/>
    </location>
</feature>
<dbReference type="CDD" id="cd01846">
    <property type="entry name" value="fatty_acyltransferase_like"/>
    <property type="match status" value="1"/>
</dbReference>
<accession>A0AAJ5Z8R6</accession>
<gene>
    <name evidence="3" type="ORF">MARU1_003336</name>
</gene>
<name>A0AAJ5Z8R6_9BASI</name>
<dbReference type="InterPro" id="IPR051058">
    <property type="entry name" value="GDSL_Est/Lipase"/>
</dbReference>
<proteinExistence type="predicted"/>
<dbReference type="AlphaFoldDB" id="A0AAJ5Z8R6"/>
<evidence type="ECO:0000313" key="3">
    <source>
        <dbReference type="EMBL" id="WFD17286.1"/>
    </source>
</evidence>
<feature type="transmembrane region" description="Helical" evidence="2">
    <location>
        <begin position="7"/>
        <end position="26"/>
    </location>
</feature>
<feature type="transmembrane region" description="Helical" evidence="2">
    <location>
        <begin position="32"/>
        <end position="49"/>
    </location>
</feature>
<evidence type="ECO:0000313" key="4">
    <source>
        <dbReference type="Proteomes" id="UP001217582"/>
    </source>
</evidence>
<keyword evidence="2" id="KW-0472">Membrane</keyword>
<dbReference type="PANTHER" id="PTHR45648:SF22">
    <property type="entry name" value="GDSL LIPASE_ACYLHYDROLASE FAMILY PROTEIN (AFU_ORTHOLOGUE AFUA_4G14700)"/>
    <property type="match status" value="1"/>
</dbReference>
<dbReference type="InterPro" id="IPR036514">
    <property type="entry name" value="SGNH_hydro_sf"/>
</dbReference>
<dbReference type="Gene3D" id="3.40.50.1110">
    <property type="entry name" value="SGNH hydrolase"/>
    <property type="match status" value="1"/>
</dbReference>
<dbReference type="EMBL" id="CP119922">
    <property type="protein sequence ID" value="WFD17286.1"/>
    <property type="molecule type" value="Genomic_DNA"/>
</dbReference>
<dbReference type="InterPro" id="IPR001087">
    <property type="entry name" value="GDSL"/>
</dbReference>
<dbReference type="GO" id="GO:0016192">
    <property type="term" value="P:vesicle-mediated transport"/>
    <property type="evidence" value="ECO:0007669"/>
    <property type="project" value="InterPro"/>
</dbReference>